<dbReference type="GO" id="GO:0006869">
    <property type="term" value="P:lipid transport"/>
    <property type="evidence" value="ECO:0000318"/>
    <property type="project" value="GO_Central"/>
</dbReference>
<dbReference type="PANTHER" id="PTHR19229:SF250">
    <property type="entry name" value="ABC TRANSPORTER DOMAIN-CONTAINING PROTEIN-RELATED"/>
    <property type="match status" value="1"/>
</dbReference>
<feature type="transmembrane region" description="Helical" evidence="5">
    <location>
        <begin position="333"/>
        <end position="357"/>
    </location>
</feature>
<dbReference type="Pfam" id="PF00005">
    <property type="entry name" value="ABC_tran"/>
    <property type="match status" value="1"/>
</dbReference>
<dbReference type="GO" id="GO:0016020">
    <property type="term" value="C:membrane"/>
    <property type="evidence" value="ECO:0007669"/>
    <property type="project" value="UniProtKB-SubCell"/>
</dbReference>
<dbReference type="GO" id="GO:0016887">
    <property type="term" value="F:ATP hydrolysis activity"/>
    <property type="evidence" value="ECO:0007669"/>
    <property type="project" value="InterPro"/>
</dbReference>
<evidence type="ECO:0000259" key="6">
    <source>
        <dbReference type="PROSITE" id="PS50893"/>
    </source>
</evidence>
<sequence length="1545" mass="176885">MGKKFNTFLLLMWKNWKLQYRRPLQTTIEITAPIIFSILLVMLRSLVEPVDNPTREYQPFHPIPAEFFAQKKVKNQTVQSYLENLSIVYSPSPHKIIDQAMGFLKTTFRNIKGYKNAKLLEAHFLTDEGRKTLAGIQFDDNLYNQTELPQKLQISIRFPGELRSVGGYLFKNQKQGTNVSVNNSHNESESIVDKLNKLFQIHDWKTNLLYPVFQSPGPREPEKNSGATPSYHLEGFLALQILITYFLLLTQNEVYSLLQRETALNIQNPVILLQRFPHAAWREDPLLPALISFIGILIMLSFVYTCINTVKVITVEKEKQLKEVMKIMGLSNWIHWTAWFTKCFLFLLISISFMTALLTISWYPQTTFCIFTYSNPIILFLFLLFYVCATITFCFSVSVFFSKANTAATVAGLLWFLSYAPYLFLQSQYEQLSLSTKMLVSLGSNTAMAYGFQLFLMFESTTEGIQWHNMWQPITQDDSLTLGLILVMLAIDTLIYLFIALYIEAVFPGDFGTPQPWYFPLTCSYWCGYPKGAHVHPFDDSKQDEEFFEKNENLNPKIEIRNLRKVFGIIPPTSGIAMILGRDIQTNMKNIRANIGLCPQHNILFDELTVKEHLYFFCKLKGLSSVEIEKEIGKYVNLLELQPKINKKSTTLSGGMKRKLCVAIALCGGSKIVLLDEPTAGMDPSSRRALWDLLQVQKNERSILLTTHYMDEADLLGDRIAIMANGELKCCGTSFFLKKKYGAGYHLILEKLPNCNPKKITELLKKYIPDIQIHGNVGSELSYLLKENYVAYFENLLYDLEINTENLGIRSYGISLTTLEDVFLKVGADPSGNDLCKNISSTKTMGLQGRISPKNITLSTGLELIRNQFIAMLMKKTLTFMRTWLLQLVQIIIPVAFLIIAIVVSRNLNKNKFEDLPKLLLTPHSYKNPIFLVEDHFKNQFSQNYFKNLEGFEVKSVTDLSTAILNLSRTIPAIVKKKYIVGASFAYDRNKSPVLTAWFNNNPYHTPALSFGLVLNSMYQVIMGPNHSIVFANHPLPFTMNTKVDRLLKGNSMGFQVAFNIGFSMSFVSSFYILFYVKERVCKAKHLQFLSGVKGYIFWTTSFLCDLTTFAVTILAVIITLLCFGEEGFSNVDELGRLSFLLFYFGFAMLPMMYFASYYFEVPSTGFTRMTLFNVCFGVTAFLVVQILLTPGLFLKYVADALHWCFLLIPHYSLATGIRDTYITFATSKMCNFLVTNCMEYVANTTRDKCWDLACHNYSASLSHYCCEKVESFFKWEKPGIGRNITYSLLTGIMLFIFVILCEYKIVAKMRCFRNYGIRTFLKVPYEDQDVLDEKIKIRNSPESKLLKEYDLLLKDLTKYYRTFLAVNGLCLGVKQYECFGLLGINGAGMDPVTKRNLWNALCTVRDNGKCILLTSHSMEECEALCTRLAIMVNGDFKCLGSVQHLKNKFAAGFTLTIKVKREESSETIYNFTKIDKFVAENFPGIVQQEKHQELATYYIIDHNESWSRMFGILESARSRLNIEDYFLGQASLEQIFLTLTQLQR</sequence>
<feature type="transmembrane region" description="Helical" evidence="5">
    <location>
        <begin position="438"/>
        <end position="458"/>
    </location>
</feature>
<feature type="transmembrane region" description="Helical" evidence="5">
    <location>
        <begin position="884"/>
        <end position="904"/>
    </location>
</feature>
<feature type="transmembrane region" description="Helical" evidence="5">
    <location>
        <begin position="1285"/>
        <end position="1304"/>
    </location>
</feature>
<keyword evidence="8" id="KW-1185">Reference proteome</keyword>
<dbReference type="Pfam" id="PF12698">
    <property type="entry name" value="ABC2_membrane_3"/>
    <property type="match status" value="2"/>
</dbReference>
<dbReference type="HOGENOM" id="CLU_000604_19_5_1"/>
<dbReference type="InterPro" id="IPR026082">
    <property type="entry name" value="ABCA"/>
</dbReference>
<dbReference type="GO" id="GO:0005524">
    <property type="term" value="F:ATP binding"/>
    <property type="evidence" value="ECO:0007669"/>
    <property type="project" value="UniProtKB-KW"/>
</dbReference>
<proteinExistence type="predicted"/>
<dbReference type="InParanoid" id="D7EHR4"/>
<dbReference type="InterPro" id="IPR013525">
    <property type="entry name" value="ABC2_TM"/>
</dbReference>
<evidence type="ECO:0000256" key="4">
    <source>
        <dbReference type="ARBA" id="ARBA00023136"/>
    </source>
</evidence>
<reference evidence="7 8" key="2">
    <citation type="journal article" date="2010" name="Nucleic Acids Res.">
        <title>BeetleBase in 2010: revisions to provide comprehensive genomic information for Tribolium castaneum.</title>
        <authorList>
            <person name="Kim H.S."/>
            <person name="Murphy T."/>
            <person name="Xia J."/>
            <person name="Caragea D."/>
            <person name="Park Y."/>
            <person name="Beeman R.W."/>
            <person name="Lorenzen M.D."/>
            <person name="Butcher S."/>
            <person name="Manak J.R."/>
            <person name="Brown S.J."/>
        </authorList>
    </citation>
    <scope>NUCLEOTIDE SEQUENCE [LARGE SCALE GENOMIC DNA]</scope>
    <source>
        <strain evidence="7 8">Georgia GA2</strain>
    </source>
</reference>
<gene>
    <name evidence="7" type="primary">AUGUSTUS-3.0.2_02280</name>
    <name evidence="7" type="ORF">TcasGA2_TC002280</name>
</gene>
<dbReference type="PROSITE" id="PS00211">
    <property type="entry name" value="ABC_TRANSPORTER_1"/>
    <property type="match status" value="1"/>
</dbReference>
<accession>D7EHR4</accession>
<organism evidence="7 8">
    <name type="scientific">Tribolium castaneum</name>
    <name type="common">Red flour beetle</name>
    <dbReference type="NCBI Taxonomy" id="7070"/>
    <lineage>
        <taxon>Eukaryota</taxon>
        <taxon>Metazoa</taxon>
        <taxon>Ecdysozoa</taxon>
        <taxon>Arthropoda</taxon>
        <taxon>Hexapoda</taxon>
        <taxon>Insecta</taxon>
        <taxon>Pterygota</taxon>
        <taxon>Neoptera</taxon>
        <taxon>Endopterygota</taxon>
        <taxon>Coleoptera</taxon>
        <taxon>Polyphaga</taxon>
        <taxon>Cucujiformia</taxon>
        <taxon>Tenebrionidae</taxon>
        <taxon>Tenebrionidae incertae sedis</taxon>
        <taxon>Tribolium</taxon>
    </lineage>
</organism>
<evidence type="ECO:0000256" key="5">
    <source>
        <dbReference type="SAM" id="Phobius"/>
    </source>
</evidence>
<reference evidence="7 8" key="1">
    <citation type="journal article" date="2008" name="Nature">
        <title>The genome of the model beetle and pest Tribolium castaneum.</title>
        <authorList>
            <consortium name="Tribolium Genome Sequencing Consortium"/>
            <person name="Richards S."/>
            <person name="Gibbs R.A."/>
            <person name="Weinstock G.M."/>
            <person name="Brown S.J."/>
            <person name="Denell R."/>
            <person name="Beeman R.W."/>
            <person name="Gibbs R."/>
            <person name="Beeman R.W."/>
            <person name="Brown S.J."/>
            <person name="Bucher G."/>
            <person name="Friedrich M."/>
            <person name="Grimmelikhuijzen C.J."/>
            <person name="Klingler M."/>
            <person name="Lorenzen M."/>
            <person name="Richards S."/>
            <person name="Roth S."/>
            <person name="Schroder R."/>
            <person name="Tautz D."/>
            <person name="Zdobnov E.M."/>
            <person name="Muzny D."/>
            <person name="Gibbs R.A."/>
            <person name="Weinstock G.M."/>
            <person name="Attaway T."/>
            <person name="Bell S."/>
            <person name="Buhay C.J."/>
            <person name="Chandrabose M.N."/>
            <person name="Chavez D."/>
            <person name="Clerk-Blankenburg K.P."/>
            <person name="Cree A."/>
            <person name="Dao M."/>
            <person name="Davis C."/>
            <person name="Chacko J."/>
            <person name="Dinh H."/>
            <person name="Dugan-Rocha S."/>
            <person name="Fowler G."/>
            <person name="Garner T.T."/>
            <person name="Garnes J."/>
            <person name="Gnirke A."/>
            <person name="Hawes A."/>
            <person name="Hernandez J."/>
            <person name="Hines S."/>
            <person name="Holder M."/>
            <person name="Hume J."/>
            <person name="Jhangiani S.N."/>
            <person name="Joshi V."/>
            <person name="Khan Z.M."/>
            <person name="Jackson L."/>
            <person name="Kovar C."/>
            <person name="Kowis A."/>
            <person name="Lee S."/>
            <person name="Lewis L.R."/>
            <person name="Margolis J."/>
            <person name="Morgan M."/>
            <person name="Nazareth L.V."/>
            <person name="Nguyen N."/>
            <person name="Okwuonu G."/>
            <person name="Parker D."/>
            <person name="Richards S."/>
            <person name="Ruiz S.J."/>
            <person name="Santibanez J."/>
            <person name="Savard J."/>
            <person name="Scherer S.E."/>
            <person name="Schneider B."/>
            <person name="Sodergren E."/>
            <person name="Tautz D."/>
            <person name="Vattahil S."/>
            <person name="Villasana D."/>
            <person name="White C.S."/>
            <person name="Wright R."/>
            <person name="Park Y."/>
            <person name="Beeman R.W."/>
            <person name="Lord J."/>
            <person name="Oppert B."/>
            <person name="Lorenzen M."/>
            <person name="Brown S."/>
            <person name="Wang L."/>
            <person name="Savard J."/>
            <person name="Tautz D."/>
            <person name="Richards S."/>
            <person name="Weinstock G."/>
            <person name="Gibbs R.A."/>
            <person name="Liu Y."/>
            <person name="Worley K."/>
            <person name="Weinstock G."/>
            <person name="Elsik C.G."/>
            <person name="Reese J.T."/>
            <person name="Elhaik E."/>
            <person name="Landan G."/>
            <person name="Graur D."/>
            <person name="Arensburger P."/>
            <person name="Atkinson P."/>
            <person name="Beeman R.W."/>
            <person name="Beidler J."/>
            <person name="Brown S.J."/>
            <person name="Demuth J.P."/>
            <person name="Drury D.W."/>
            <person name="Du Y.Z."/>
            <person name="Fujiwara H."/>
            <person name="Lorenzen M."/>
            <person name="Maselli V."/>
            <person name="Osanai M."/>
            <person name="Park Y."/>
            <person name="Robertson H.M."/>
            <person name="Tu Z."/>
            <person name="Wang J.J."/>
            <person name="Wang S."/>
            <person name="Richards S."/>
            <person name="Song H."/>
            <person name="Zhang L."/>
            <person name="Sodergren E."/>
            <person name="Werner D."/>
            <person name="Stanke M."/>
            <person name="Morgenstern B."/>
            <person name="Solovyev V."/>
            <person name="Kosarev P."/>
            <person name="Brown G."/>
            <person name="Chen H.C."/>
            <person name="Ermolaeva O."/>
            <person name="Hlavina W."/>
            <person name="Kapustin Y."/>
            <person name="Kiryutin B."/>
            <person name="Kitts P."/>
            <person name="Maglott D."/>
            <person name="Pruitt K."/>
            <person name="Sapojnikov V."/>
            <person name="Souvorov A."/>
            <person name="Mackey A.J."/>
            <person name="Waterhouse R.M."/>
            <person name="Wyder S."/>
            <person name="Zdobnov E.M."/>
            <person name="Zdobnov E.M."/>
            <person name="Wyder S."/>
            <person name="Kriventseva E.V."/>
            <person name="Kadowaki T."/>
            <person name="Bork P."/>
            <person name="Aranda M."/>
            <person name="Bao R."/>
            <person name="Beermann A."/>
            <person name="Berns N."/>
            <person name="Bolognesi R."/>
            <person name="Bonneton F."/>
            <person name="Bopp D."/>
            <person name="Brown S.J."/>
            <person name="Bucher G."/>
            <person name="Butts T."/>
            <person name="Chaumot A."/>
            <person name="Denell R.E."/>
            <person name="Ferrier D.E."/>
            <person name="Friedrich M."/>
            <person name="Gordon C.M."/>
            <person name="Jindra M."/>
            <person name="Klingler M."/>
            <person name="Lan Q."/>
            <person name="Lattorff H.M."/>
            <person name="Laudet V."/>
            <person name="von Levetsow C."/>
            <person name="Liu Z."/>
            <person name="Lutz R."/>
            <person name="Lynch J.A."/>
            <person name="da Fonseca R.N."/>
            <person name="Posnien N."/>
            <person name="Reuter R."/>
            <person name="Roth S."/>
            <person name="Savard J."/>
            <person name="Schinko J.B."/>
            <person name="Schmitt C."/>
            <person name="Schoppmeier M."/>
            <person name="Schroder R."/>
            <person name="Shippy T.D."/>
            <person name="Simonnet F."/>
            <person name="Marques-Souza H."/>
            <person name="Tautz D."/>
            <person name="Tomoyasu Y."/>
            <person name="Trauner J."/>
            <person name="Van der Zee M."/>
            <person name="Vervoort M."/>
            <person name="Wittkopp N."/>
            <person name="Wimmer E.A."/>
            <person name="Yang X."/>
            <person name="Jones A.K."/>
            <person name="Sattelle D.B."/>
            <person name="Ebert P.R."/>
            <person name="Nelson D."/>
            <person name="Scott J.G."/>
            <person name="Beeman R.W."/>
            <person name="Muthukrishnan S."/>
            <person name="Kramer K.J."/>
            <person name="Arakane Y."/>
            <person name="Beeman R.W."/>
            <person name="Zhu Q."/>
            <person name="Hogenkamp D."/>
            <person name="Dixit R."/>
            <person name="Oppert B."/>
            <person name="Jiang H."/>
            <person name="Zou Z."/>
            <person name="Marshall J."/>
            <person name="Elpidina E."/>
            <person name="Vinokurov K."/>
            <person name="Oppert C."/>
            <person name="Zou Z."/>
            <person name="Evans J."/>
            <person name="Lu Z."/>
            <person name="Zhao P."/>
            <person name="Sumathipala N."/>
            <person name="Altincicek B."/>
            <person name="Vilcinskas A."/>
            <person name="Williams M."/>
            <person name="Hultmark D."/>
            <person name="Hetru C."/>
            <person name="Jiang H."/>
            <person name="Grimmelikhuijzen C.J."/>
            <person name="Hauser F."/>
            <person name="Cazzamali G."/>
            <person name="Williamson M."/>
            <person name="Park Y."/>
            <person name="Li B."/>
            <person name="Tanaka Y."/>
            <person name="Predel R."/>
            <person name="Neupert S."/>
            <person name="Schachtner J."/>
            <person name="Verleyen P."/>
            <person name="Raible F."/>
            <person name="Bork P."/>
            <person name="Friedrich M."/>
            <person name="Walden K.K."/>
            <person name="Robertson H.M."/>
            <person name="Angeli S."/>
            <person name="Foret S."/>
            <person name="Bucher G."/>
            <person name="Schuetz S."/>
            <person name="Maleszka R."/>
            <person name="Wimmer E.A."/>
            <person name="Beeman R.W."/>
            <person name="Lorenzen M."/>
            <person name="Tomoyasu Y."/>
            <person name="Miller S.C."/>
            <person name="Grossmann D."/>
            <person name="Bucher G."/>
        </authorList>
    </citation>
    <scope>NUCLEOTIDE SEQUENCE [LARGE SCALE GENOMIC DNA]</scope>
    <source>
        <strain evidence="7 8">Georgia GA2</strain>
    </source>
</reference>
<dbReference type="FunFam" id="3.40.50.300:FF:004722">
    <property type="entry name" value="ATP-binding cassette, sub-family A (ABC1), member 4b"/>
    <property type="match status" value="1"/>
</dbReference>
<dbReference type="eggNOG" id="KOG0059">
    <property type="taxonomic scope" value="Eukaryota"/>
</dbReference>
<feature type="transmembrane region" description="Helical" evidence="5">
    <location>
        <begin position="1008"/>
        <end position="1033"/>
    </location>
</feature>
<feature type="transmembrane region" description="Helical" evidence="5">
    <location>
        <begin position="377"/>
        <end position="401"/>
    </location>
</feature>
<feature type="transmembrane region" description="Helical" evidence="5">
    <location>
        <begin position="408"/>
        <end position="426"/>
    </location>
</feature>
<feature type="transmembrane region" description="Helical" evidence="5">
    <location>
        <begin position="479"/>
        <end position="503"/>
    </location>
</feature>
<dbReference type="InterPro" id="IPR017871">
    <property type="entry name" value="ABC_transporter-like_CS"/>
</dbReference>
<dbReference type="FunCoup" id="D7EHR4">
    <property type="interactions" value="275"/>
</dbReference>
<feature type="transmembrane region" description="Helical" evidence="5">
    <location>
        <begin position="1141"/>
        <end position="1160"/>
    </location>
</feature>
<evidence type="ECO:0000256" key="3">
    <source>
        <dbReference type="ARBA" id="ARBA00022989"/>
    </source>
</evidence>
<feature type="domain" description="ABC transporter" evidence="6">
    <location>
        <begin position="501"/>
        <end position="750"/>
    </location>
</feature>
<keyword evidence="4 5" id="KW-0472">Membrane</keyword>
<dbReference type="GO" id="GO:0005319">
    <property type="term" value="F:lipid transporter activity"/>
    <property type="evidence" value="ECO:0000318"/>
    <property type="project" value="GO_Central"/>
</dbReference>
<evidence type="ECO:0000256" key="2">
    <source>
        <dbReference type="ARBA" id="ARBA00022692"/>
    </source>
</evidence>
<dbReference type="OMA" id="IEAPEHH"/>
<feature type="transmembrane region" description="Helical" evidence="5">
    <location>
        <begin position="1096"/>
        <end position="1121"/>
    </location>
</feature>
<keyword evidence="7" id="KW-0067">ATP-binding</keyword>
<keyword evidence="3 5" id="KW-1133">Transmembrane helix</keyword>
<name>D7EHR4_TRICA</name>
<dbReference type="Proteomes" id="UP000007266">
    <property type="component" value="Unassembled WGS sequence"/>
</dbReference>
<keyword evidence="2 5" id="KW-0812">Transmembrane</keyword>
<feature type="transmembrane region" description="Helical" evidence="5">
    <location>
        <begin position="286"/>
        <end position="313"/>
    </location>
</feature>
<dbReference type="Pfam" id="PF23321">
    <property type="entry name" value="R1_ABCA1"/>
    <property type="match status" value="1"/>
</dbReference>
<dbReference type="PANTHER" id="PTHR19229">
    <property type="entry name" value="ATP-BINDING CASSETTE TRANSPORTER SUBFAMILY A ABCA"/>
    <property type="match status" value="1"/>
</dbReference>
<protein>
    <submittedName>
        <fullName evidence="7">ATP-binding cassette sub-family A member 3-like Protein</fullName>
    </submittedName>
</protein>
<dbReference type="EMBL" id="KQ973114">
    <property type="protein sequence ID" value="EFA12134.2"/>
    <property type="molecule type" value="Genomic_DNA"/>
</dbReference>
<dbReference type="PROSITE" id="PS50893">
    <property type="entry name" value="ABC_TRANSPORTER_2"/>
    <property type="match status" value="1"/>
</dbReference>
<dbReference type="GO" id="GO:0140359">
    <property type="term" value="F:ABC-type transporter activity"/>
    <property type="evidence" value="ECO:0007669"/>
    <property type="project" value="InterPro"/>
</dbReference>
<keyword evidence="7" id="KW-0547">Nucleotide-binding</keyword>
<dbReference type="CDD" id="cd03263">
    <property type="entry name" value="ABC_subfamily_A"/>
    <property type="match status" value="1"/>
</dbReference>
<dbReference type="InterPro" id="IPR056264">
    <property type="entry name" value="R2_ABCA1-4-like"/>
</dbReference>
<evidence type="ECO:0000313" key="7">
    <source>
        <dbReference type="EMBL" id="EFA12134.2"/>
    </source>
</evidence>
<evidence type="ECO:0000256" key="1">
    <source>
        <dbReference type="ARBA" id="ARBA00004141"/>
    </source>
</evidence>
<dbReference type="InterPro" id="IPR003439">
    <property type="entry name" value="ABC_transporter-like_ATP-bd"/>
</dbReference>
<evidence type="ECO:0000313" key="8">
    <source>
        <dbReference type="Proteomes" id="UP000007266"/>
    </source>
</evidence>
<comment type="subcellular location">
    <subcellularLocation>
        <location evidence="1">Membrane</location>
        <topology evidence="1">Multi-pass membrane protein</topology>
    </subcellularLocation>
</comment>
<dbReference type="InterPro" id="IPR027417">
    <property type="entry name" value="P-loop_NTPase"/>
</dbReference>
<feature type="transmembrane region" description="Helical" evidence="5">
    <location>
        <begin position="1053"/>
        <end position="1075"/>
    </location>
</feature>
<dbReference type="GO" id="GO:0042626">
    <property type="term" value="F:ATPase-coupled transmembrane transporter activity"/>
    <property type="evidence" value="ECO:0000318"/>
    <property type="project" value="GO_Central"/>
</dbReference>
<dbReference type="SUPFAM" id="SSF52540">
    <property type="entry name" value="P-loop containing nucleoside triphosphate hydrolases"/>
    <property type="match status" value="2"/>
</dbReference>
<dbReference type="Gene3D" id="3.40.50.300">
    <property type="entry name" value="P-loop containing nucleotide triphosphate hydrolases"/>
    <property type="match status" value="2"/>
</dbReference>
<feature type="transmembrane region" description="Helical" evidence="5">
    <location>
        <begin position="1172"/>
        <end position="1194"/>
    </location>
</feature>